<organism evidence="4 5">
    <name type="scientific">Phialophora macrospora</name>
    <dbReference type="NCBI Taxonomy" id="1851006"/>
    <lineage>
        <taxon>Eukaryota</taxon>
        <taxon>Fungi</taxon>
        <taxon>Dikarya</taxon>
        <taxon>Ascomycota</taxon>
        <taxon>Pezizomycotina</taxon>
        <taxon>Eurotiomycetes</taxon>
        <taxon>Chaetothyriomycetidae</taxon>
        <taxon>Chaetothyriales</taxon>
        <taxon>Herpotrichiellaceae</taxon>
        <taxon>Phialophora</taxon>
    </lineage>
</organism>
<evidence type="ECO:0008006" key="6">
    <source>
        <dbReference type="Google" id="ProtNLM"/>
    </source>
</evidence>
<dbReference type="GO" id="GO:0016491">
    <property type="term" value="F:oxidoreductase activity"/>
    <property type="evidence" value="ECO:0007669"/>
    <property type="project" value="UniProtKB-KW"/>
</dbReference>
<dbReference type="InterPro" id="IPR036291">
    <property type="entry name" value="NAD(P)-bd_dom_sf"/>
</dbReference>
<reference evidence="4 5" key="1">
    <citation type="submission" date="2015-01" db="EMBL/GenBank/DDBJ databases">
        <title>The Genome Sequence of Capronia semiimmersa CBS27337.</title>
        <authorList>
            <consortium name="The Broad Institute Genomics Platform"/>
            <person name="Cuomo C."/>
            <person name="de Hoog S."/>
            <person name="Gorbushina A."/>
            <person name="Stielow B."/>
            <person name="Teixiera M."/>
            <person name="Abouelleil A."/>
            <person name="Chapman S.B."/>
            <person name="Priest M."/>
            <person name="Young S.K."/>
            <person name="Wortman J."/>
            <person name="Nusbaum C."/>
            <person name="Birren B."/>
        </authorList>
    </citation>
    <scope>NUCLEOTIDE SEQUENCE [LARGE SCALE GENOMIC DNA]</scope>
    <source>
        <strain evidence="4 5">CBS 27337</strain>
    </source>
</reference>
<dbReference type="Proteomes" id="UP000054266">
    <property type="component" value="Unassembled WGS sequence"/>
</dbReference>
<dbReference type="Gene3D" id="3.40.50.720">
    <property type="entry name" value="NAD(P)-binding Rossmann-like Domain"/>
    <property type="match status" value="1"/>
</dbReference>
<keyword evidence="2" id="KW-0521">NADP</keyword>
<dbReference type="PRINTS" id="PR00081">
    <property type="entry name" value="GDHRDH"/>
</dbReference>
<evidence type="ECO:0000256" key="2">
    <source>
        <dbReference type="ARBA" id="ARBA00022857"/>
    </source>
</evidence>
<evidence type="ECO:0000256" key="1">
    <source>
        <dbReference type="ARBA" id="ARBA00006484"/>
    </source>
</evidence>
<dbReference type="HOGENOM" id="CLU_010194_44_6_1"/>
<evidence type="ECO:0000313" key="4">
    <source>
        <dbReference type="EMBL" id="KIW66226.1"/>
    </source>
</evidence>
<dbReference type="PANTHER" id="PTHR24320">
    <property type="entry name" value="RETINOL DEHYDROGENASE"/>
    <property type="match status" value="1"/>
</dbReference>
<dbReference type="EMBL" id="KN846960">
    <property type="protein sequence ID" value="KIW66226.1"/>
    <property type="molecule type" value="Genomic_DNA"/>
</dbReference>
<dbReference type="AlphaFoldDB" id="A0A0D2CLV1"/>
<dbReference type="InterPro" id="IPR002347">
    <property type="entry name" value="SDR_fam"/>
</dbReference>
<dbReference type="Pfam" id="PF00106">
    <property type="entry name" value="adh_short"/>
    <property type="match status" value="1"/>
</dbReference>
<protein>
    <recommendedName>
        <fullName evidence="6">NAD(P)-binding protein</fullName>
    </recommendedName>
</protein>
<dbReference type="PANTHER" id="PTHR24320:SF236">
    <property type="entry name" value="SHORT-CHAIN DEHYDROGENASE-RELATED"/>
    <property type="match status" value="1"/>
</dbReference>
<proteinExistence type="inferred from homology"/>
<evidence type="ECO:0000256" key="3">
    <source>
        <dbReference type="ARBA" id="ARBA00023002"/>
    </source>
</evidence>
<gene>
    <name evidence="4" type="ORF">PV04_08426</name>
</gene>
<evidence type="ECO:0000313" key="5">
    <source>
        <dbReference type="Proteomes" id="UP000054266"/>
    </source>
</evidence>
<accession>A0A0D2CLV1</accession>
<keyword evidence="5" id="KW-1185">Reference proteome</keyword>
<sequence length="337" mass="37383">MFYKLRAFWGQSFNLPAPHLTEKNLPDQTGKVYLITGGNAGVGYQVVSILYGQNAKVYVAARTEAKARAAIDAIKKAHPKSQGELEYLHLNLSDLSTIKASAEDFLSREDKLHWLDNNAGVMVPPKGSKGSQGMDLTYQTNILGPFLFTKLLLPILKRTAEREPKGTVRVSWAGSLAVELQSAKSGLVWKKGKDGEVTLDDNNDNAFAYGTSKAANYFFATEFGKRLGQRDGVLHTCYNPGNLASELQRHTSSQYPAVALWLLHKLLLYPAIFGAYTEIYSGLSPNLTLEKDQGAYIIPWGRRATSIRPDLLREATKEDGEASKLFDWCERVTKEYA</sequence>
<keyword evidence="3" id="KW-0560">Oxidoreductase</keyword>
<dbReference type="SUPFAM" id="SSF51735">
    <property type="entry name" value="NAD(P)-binding Rossmann-fold domains"/>
    <property type="match status" value="1"/>
</dbReference>
<dbReference type="STRING" id="5601.A0A0D2CLV1"/>
<comment type="similarity">
    <text evidence="1">Belongs to the short-chain dehydrogenases/reductases (SDR) family.</text>
</comment>
<name>A0A0D2CLV1_9EURO</name>